<dbReference type="Proteomes" id="UP001600894">
    <property type="component" value="Unassembled WGS sequence"/>
</dbReference>
<proteinExistence type="predicted"/>
<dbReference type="RefSeq" id="WP_176256002.1">
    <property type="nucleotide sequence ID" value="NZ_BAABXL010000001.1"/>
</dbReference>
<comment type="caution">
    <text evidence="2">The sequence shown here is derived from an EMBL/GenBank/DDBJ whole genome shotgun (WGS) entry which is preliminary data.</text>
</comment>
<gene>
    <name evidence="2" type="ORF">F130042H8_36980</name>
</gene>
<dbReference type="InterPro" id="IPR031329">
    <property type="entry name" value="NEUT/ALK_ceramidase_N"/>
</dbReference>
<dbReference type="Pfam" id="PF04734">
    <property type="entry name" value="Ceramidase_alk"/>
    <property type="match status" value="1"/>
</dbReference>
<evidence type="ECO:0000313" key="3">
    <source>
        <dbReference type="Proteomes" id="UP001600894"/>
    </source>
</evidence>
<dbReference type="EMBL" id="BAABXL010000001">
    <property type="protein sequence ID" value="GAA6270638.1"/>
    <property type="molecule type" value="Genomic_DNA"/>
</dbReference>
<evidence type="ECO:0000259" key="1">
    <source>
        <dbReference type="Pfam" id="PF04734"/>
    </source>
</evidence>
<organism evidence="2 3">
    <name type="scientific">Enterocloster alcoholdehydrogenati</name>
    <dbReference type="NCBI Taxonomy" id="2547410"/>
    <lineage>
        <taxon>Bacteria</taxon>
        <taxon>Bacillati</taxon>
        <taxon>Bacillota</taxon>
        <taxon>Clostridia</taxon>
        <taxon>Lachnospirales</taxon>
        <taxon>Lachnospiraceae</taxon>
        <taxon>Enterocloster</taxon>
    </lineage>
</organism>
<name>A0ABQ0B2Z4_9FIRM</name>
<accession>A0ABQ0B2Z4</accession>
<keyword evidence="3" id="KW-1185">Reference proteome</keyword>
<reference evidence="2 3" key="1">
    <citation type="submission" date="2024-04" db="EMBL/GenBank/DDBJ databases">
        <title>Defined microbial consortia suppress multidrug-resistant proinflammatory Enterobacteriaceae via ecological control.</title>
        <authorList>
            <person name="Furuichi M."/>
            <person name="Kawaguchi T."/>
            <person name="Pust M."/>
            <person name="Yasuma K."/>
            <person name="Plichta D."/>
            <person name="Hasegawa N."/>
            <person name="Ohya T."/>
            <person name="Bhattarai S."/>
            <person name="Sasajima S."/>
            <person name="Aoto Y."/>
            <person name="Tuganbaev T."/>
            <person name="Yaginuma M."/>
            <person name="Ueda M."/>
            <person name="Okahashi N."/>
            <person name="Amafuji K."/>
            <person name="Kiridooshi Y."/>
            <person name="Sugita K."/>
            <person name="Strazar M."/>
            <person name="Skelly A."/>
            <person name="Suda W."/>
            <person name="Hattori M."/>
            <person name="Nakamoto N."/>
            <person name="Caballero S."/>
            <person name="Norman J."/>
            <person name="Olle B."/>
            <person name="Tanoue T."/>
            <person name="Arita M."/>
            <person name="Bucci V."/>
            <person name="Atarashi K."/>
            <person name="Xavier R."/>
            <person name="Honda K."/>
        </authorList>
    </citation>
    <scope>NUCLEOTIDE SEQUENCE [LARGE SCALE GENOMIC DNA]</scope>
    <source>
        <strain evidence="3">f13</strain>
    </source>
</reference>
<feature type="domain" description="Neutral/alkaline non-lysosomal ceramidase N-terminal" evidence="1">
    <location>
        <begin position="13"/>
        <end position="95"/>
    </location>
</feature>
<protein>
    <recommendedName>
        <fullName evidence="1">Neutral/alkaline non-lysosomal ceramidase N-terminal domain-containing protein</fullName>
    </recommendedName>
</protein>
<sequence>MVEVSAAKRNITPLFPMYMRGYAMRTKKSIGVLDELYCRTLVLKIDGIPFIWVTLDLCRLEEPISAYMRQVLAAKYSVPMENITISTIHTHSGPDISFEDEGEDRNRRKANYRDYMIRQVFASVDQCFDQSFLEVTPYMVKGTIKDVYGNRNYKDKPSDKEINMILFCSDNHVAAGIFQFTCHPTVLGIHNMKISSDLLGNIGKSLDDKYNSVFITIQGACGDMGNRQYRKGNDEKELWKVRDEIMSQISVFEKTRVPIKLKTESIKTSEYTICGSYDLNSLKQQLAQDEKKLASATTEDEKKLLWSGIRHLKKKLVCGGVNTALKSVIYHLGDLEIVTIPGELFSTFGMEIKSHLKAPVRMIWGYANYSAGYIVEKNEFGKGYESMQTPFPKGEAELYVSHLIQDL</sequence>
<evidence type="ECO:0000313" key="2">
    <source>
        <dbReference type="EMBL" id="GAA6270638.1"/>
    </source>
</evidence>